<dbReference type="Pfam" id="PF13274">
    <property type="entry name" value="SocA_Panacea"/>
    <property type="match status" value="1"/>
</dbReference>
<dbReference type="InterPro" id="IPR025272">
    <property type="entry name" value="SocA_Panacea"/>
</dbReference>
<evidence type="ECO:0000259" key="2">
    <source>
        <dbReference type="Pfam" id="PF13274"/>
    </source>
</evidence>
<dbReference type="RefSeq" id="WP_006821885.1">
    <property type="nucleotide sequence ID" value="NZ_CAFW01000019.1"/>
</dbReference>
<organism evidence="3 4">
    <name type="scientific">Corynebacterium casei UCMA 3821</name>
    <dbReference type="NCBI Taxonomy" id="1110505"/>
    <lineage>
        <taxon>Bacteria</taxon>
        <taxon>Bacillati</taxon>
        <taxon>Actinomycetota</taxon>
        <taxon>Actinomycetes</taxon>
        <taxon>Mycobacteriales</taxon>
        <taxon>Corynebacteriaceae</taxon>
        <taxon>Corynebacterium</taxon>
    </lineage>
</organism>
<dbReference type="Proteomes" id="UP000004840">
    <property type="component" value="Unassembled WGS sequence"/>
</dbReference>
<evidence type="ECO:0000313" key="3">
    <source>
        <dbReference type="EMBL" id="CCE54337.1"/>
    </source>
</evidence>
<name>G7HVX2_9CORY</name>
<evidence type="ECO:0000256" key="1">
    <source>
        <dbReference type="SAM" id="MobiDB-lite"/>
    </source>
</evidence>
<accession>G7HVX2</accession>
<feature type="region of interest" description="Disordered" evidence="1">
    <location>
        <begin position="147"/>
        <end position="173"/>
    </location>
</feature>
<feature type="domain" description="Antitoxin SocA-like Panacea" evidence="2">
    <location>
        <begin position="23"/>
        <end position="117"/>
    </location>
</feature>
<feature type="region of interest" description="Disordered" evidence="1">
    <location>
        <begin position="115"/>
        <end position="135"/>
    </location>
</feature>
<gene>
    <name evidence="3" type="ORF">CCAS_03670</name>
</gene>
<protein>
    <recommendedName>
        <fullName evidence="2">Antitoxin SocA-like Panacea domain-containing protein</fullName>
    </recommendedName>
</protein>
<dbReference type="AlphaFoldDB" id="G7HVX2"/>
<proteinExistence type="predicted"/>
<dbReference type="EMBL" id="CAFW01000019">
    <property type="protein sequence ID" value="CCE54337.1"/>
    <property type="molecule type" value="Genomic_DNA"/>
</dbReference>
<evidence type="ECO:0000313" key="4">
    <source>
        <dbReference type="Proteomes" id="UP000004840"/>
    </source>
</evidence>
<sequence>MATAIDVAQYIYNKQGWVDAWRLAKLTYYSQAWSLGWFGRSMITEEFQAWADGPAEPKLHSENKYNRSSATSSSLPSANFDRLSDSDKAVIDSVLDFYGKLSKEELIEKTHAETPWQEARRGEVGGAPSKNPLSQSTMKTFDALQEIQGEAVPTRPKQQQRSLGPSREKLMSTASRWKTALDLLELK</sequence>
<reference evidence="3 4" key="1">
    <citation type="journal article" date="2012" name="J. Bacteriol.">
        <title>Genome Sequence of Corynebacterium casei UCMA 3821, Isolated from a Smear-Ripened Cheese.</title>
        <authorList>
            <person name="Monnet C."/>
            <person name="Loux V."/>
            <person name="Bento P."/>
            <person name="Gibrat J.F."/>
            <person name="Straub C."/>
            <person name="Bonnarme P."/>
            <person name="Landaud S."/>
            <person name="Irlinger F."/>
        </authorList>
    </citation>
    <scope>NUCLEOTIDE SEQUENCE [LARGE SCALE GENOMIC DNA]</scope>
    <source>
        <strain evidence="3 4">UCMA 3821</strain>
    </source>
</reference>
<comment type="caution">
    <text evidence="3">The sequence shown here is derived from an EMBL/GenBank/DDBJ whole genome shotgun (WGS) entry which is preliminary data.</text>
</comment>